<dbReference type="NCBIfam" id="NF033564">
    <property type="entry name" value="transpos_ISAs1"/>
    <property type="match status" value="1"/>
</dbReference>
<dbReference type="InterPro" id="IPR051698">
    <property type="entry name" value="Transposase_11-like"/>
</dbReference>
<proteinExistence type="predicted"/>
<gene>
    <name evidence="2" type="ORF">FHP25_15915</name>
</gene>
<reference evidence="2 3" key="1">
    <citation type="submission" date="2019-06" db="EMBL/GenBank/DDBJ databases">
        <title>New taxonomy in bacterial strain CC-CFT640, isolated from vineyard.</title>
        <authorList>
            <person name="Lin S.-Y."/>
            <person name="Tsai C.-F."/>
            <person name="Young C.-C."/>
        </authorList>
    </citation>
    <scope>NUCLEOTIDE SEQUENCE [LARGE SCALE GENOMIC DNA]</scope>
    <source>
        <strain evidence="2 3">CC-CFT640</strain>
    </source>
</reference>
<dbReference type="EMBL" id="VDUZ01000016">
    <property type="protein sequence ID" value="TXL74895.1"/>
    <property type="molecule type" value="Genomic_DNA"/>
</dbReference>
<evidence type="ECO:0000313" key="2">
    <source>
        <dbReference type="EMBL" id="TXL74895.1"/>
    </source>
</evidence>
<evidence type="ECO:0000259" key="1">
    <source>
        <dbReference type="Pfam" id="PF01609"/>
    </source>
</evidence>
<comment type="caution">
    <text evidence="2">The sequence shown here is derived from an EMBL/GenBank/DDBJ whole genome shotgun (WGS) entry which is preliminary data.</text>
</comment>
<dbReference type="Proteomes" id="UP000321638">
    <property type="component" value="Unassembled WGS sequence"/>
</dbReference>
<dbReference type="Pfam" id="PF01609">
    <property type="entry name" value="DDE_Tnp_1"/>
    <property type="match status" value="1"/>
</dbReference>
<protein>
    <submittedName>
        <fullName evidence="2">ISAs1 family transposase</fullName>
    </submittedName>
</protein>
<feature type="domain" description="Transposase IS4-like" evidence="1">
    <location>
        <begin position="9"/>
        <end position="70"/>
    </location>
</feature>
<evidence type="ECO:0000313" key="3">
    <source>
        <dbReference type="Proteomes" id="UP000321638"/>
    </source>
</evidence>
<dbReference type="GO" id="GO:0003677">
    <property type="term" value="F:DNA binding"/>
    <property type="evidence" value="ECO:0007669"/>
    <property type="project" value="InterPro"/>
</dbReference>
<dbReference type="RefSeq" id="WP_147847939.1">
    <property type="nucleotide sequence ID" value="NZ_VDUZ01000016.1"/>
</dbReference>
<feature type="non-terminal residue" evidence="2">
    <location>
        <position position="1"/>
    </location>
</feature>
<sequence>NGATSRESRYYLLSAALAPEQFNAAVRSHWGIENGLHWTLDVVMGEDNARNRKDNGPQNLALLRKTVLNLAKIEPSKGSMRGKLKRAGWDNQFLATMLAQFTNFQMR</sequence>
<dbReference type="InterPro" id="IPR047647">
    <property type="entry name" value="ISAs1_transpos"/>
</dbReference>
<dbReference type="InterPro" id="IPR002559">
    <property type="entry name" value="Transposase_11"/>
</dbReference>
<dbReference type="GO" id="GO:0006313">
    <property type="term" value="P:DNA transposition"/>
    <property type="evidence" value="ECO:0007669"/>
    <property type="project" value="InterPro"/>
</dbReference>
<keyword evidence="3" id="KW-1185">Reference proteome</keyword>
<dbReference type="AlphaFoldDB" id="A0A5C8PLR1"/>
<dbReference type="GO" id="GO:0004803">
    <property type="term" value="F:transposase activity"/>
    <property type="evidence" value="ECO:0007669"/>
    <property type="project" value="InterPro"/>
</dbReference>
<dbReference type="OrthoDB" id="8001376at2"/>
<organism evidence="2 3">
    <name type="scientific">Vineibacter terrae</name>
    <dbReference type="NCBI Taxonomy" id="2586908"/>
    <lineage>
        <taxon>Bacteria</taxon>
        <taxon>Pseudomonadati</taxon>
        <taxon>Pseudomonadota</taxon>
        <taxon>Alphaproteobacteria</taxon>
        <taxon>Hyphomicrobiales</taxon>
        <taxon>Vineibacter</taxon>
    </lineage>
</organism>
<dbReference type="PANTHER" id="PTHR30298">
    <property type="entry name" value="H REPEAT-ASSOCIATED PREDICTED TRANSPOSASE"/>
    <property type="match status" value="1"/>
</dbReference>
<name>A0A5C8PLR1_9HYPH</name>
<dbReference type="PANTHER" id="PTHR30298:SF0">
    <property type="entry name" value="PROTEIN YBFL-RELATED"/>
    <property type="match status" value="1"/>
</dbReference>
<accession>A0A5C8PLR1</accession>